<protein>
    <submittedName>
        <fullName evidence="1">Uncharacterized protein</fullName>
    </submittedName>
</protein>
<organism evidence="1 2">
    <name type="scientific">Salmonella enterica subsp. enterica serovar Bovismorbificans</name>
    <dbReference type="NCBI Taxonomy" id="58097"/>
    <lineage>
        <taxon>Bacteria</taxon>
        <taxon>Pseudomonadati</taxon>
        <taxon>Pseudomonadota</taxon>
        <taxon>Gammaproteobacteria</taxon>
        <taxon>Enterobacterales</taxon>
        <taxon>Enterobacteriaceae</taxon>
        <taxon>Salmonella</taxon>
    </lineage>
</organism>
<gene>
    <name evidence="1" type="ORF">ERS008202_01665</name>
</gene>
<evidence type="ECO:0000313" key="1">
    <source>
        <dbReference type="EMBL" id="CNU01951.1"/>
    </source>
</evidence>
<sequence length="63" mass="6760">MRHEHCGGCGANGCDNAPGAVKLFYGFDQQRAVAKALGAFNSAGQHDDVIIAVGNFNQRRIRQ</sequence>
<proteinExistence type="predicted"/>
<dbReference type="EMBL" id="CQPC01000017">
    <property type="protein sequence ID" value="CNU01951.1"/>
    <property type="molecule type" value="Genomic_DNA"/>
</dbReference>
<accession>A0A655CA09</accession>
<dbReference type="AlphaFoldDB" id="A0A655CA09"/>
<reference evidence="1 2" key="1">
    <citation type="submission" date="2015-03" db="EMBL/GenBank/DDBJ databases">
        <authorList>
            <consortium name="Pathogen Informatics"/>
        </authorList>
    </citation>
    <scope>NUCLEOTIDE SEQUENCE [LARGE SCALE GENOMIC DNA]</scope>
    <source>
        <strain evidence="1 2">3476</strain>
    </source>
</reference>
<dbReference type="Proteomes" id="UP000039541">
    <property type="component" value="Unassembled WGS sequence"/>
</dbReference>
<evidence type="ECO:0000313" key="2">
    <source>
        <dbReference type="Proteomes" id="UP000039541"/>
    </source>
</evidence>
<name>A0A655CA09_SALET</name>